<name>A0AAU3HZM6_9ACTN</name>
<evidence type="ECO:0000259" key="5">
    <source>
        <dbReference type="PROSITE" id="PS50075"/>
    </source>
</evidence>
<dbReference type="PANTHER" id="PTHR45527">
    <property type="entry name" value="NONRIBOSOMAL PEPTIDE SYNTHETASE"/>
    <property type="match status" value="1"/>
</dbReference>
<comment type="similarity">
    <text evidence="2">Belongs to the ATP-dependent AMP-binding enzyme family.</text>
</comment>
<dbReference type="SUPFAM" id="SSF52777">
    <property type="entry name" value="CoA-dependent acyltransferases"/>
    <property type="match status" value="2"/>
</dbReference>
<dbReference type="GO" id="GO:0017000">
    <property type="term" value="P:antibiotic biosynthetic process"/>
    <property type="evidence" value="ECO:0007669"/>
    <property type="project" value="UniProtKB-ARBA"/>
</dbReference>
<dbReference type="InterPro" id="IPR006162">
    <property type="entry name" value="Ppantetheine_attach_site"/>
</dbReference>
<dbReference type="InterPro" id="IPR009081">
    <property type="entry name" value="PP-bd_ACP"/>
</dbReference>
<dbReference type="GO" id="GO:0043041">
    <property type="term" value="P:amino acid activation for nonribosomal peptide biosynthetic process"/>
    <property type="evidence" value="ECO:0007669"/>
    <property type="project" value="TreeGrafter"/>
</dbReference>
<evidence type="ECO:0000256" key="2">
    <source>
        <dbReference type="ARBA" id="ARBA00006432"/>
    </source>
</evidence>
<evidence type="ECO:0000256" key="1">
    <source>
        <dbReference type="ARBA" id="ARBA00001957"/>
    </source>
</evidence>
<dbReference type="Pfam" id="PF13193">
    <property type="entry name" value="AMP-binding_C"/>
    <property type="match status" value="1"/>
</dbReference>
<dbReference type="SUPFAM" id="SSF56801">
    <property type="entry name" value="Acetyl-CoA synthetase-like"/>
    <property type="match status" value="1"/>
</dbReference>
<dbReference type="InterPro" id="IPR020845">
    <property type="entry name" value="AMP-binding_CS"/>
</dbReference>
<dbReference type="GO" id="GO:0003824">
    <property type="term" value="F:catalytic activity"/>
    <property type="evidence" value="ECO:0007669"/>
    <property type="project" value="InterPro"/>
</dbReference>
<dbReference type="PROSITE" id="PS50075">
    <property type="entry name" value="CARRIER"/>
    <property type="match status" value="1"/>
</dbReference>
<dbReference type="InterPro" id="IPR001242">
    <property type="entry name" value="Condensation_dom"/>
</dbReference>
<dbReference type="InterPro" id="IPR020806">
    <property type="entry name" value="PKS_PP-bd"/>
</dbReference>
<dbReference type="GO" id="GO:0044550">
    <property type="term" value="P:secondary metabolite biosynthetic process"/>
    <property type="evidence" value="ECO:0007669"/>
    <property type="project" value="TreeGrafter"/>
</dbReference>
<dbReference type="GO" id="GO:0031177">
    <property type="term" value="F:phosphopantetheine binding"/>
    <property type="evidence" value="ECO:0007669"/>
    <property type="project" value="InterPro"/>
</dbReference>
<dbReference type="CDD" id="cd19540">
    <property type="entry name" value="LCL_NRPS-like"/>
    <property type="match status" value="1"/>
</dbReference>
<dbReference type="InterPro" id="IPR036736">
    <property type="entry name" value="ACP-like_sf"/>
</dbReference>
<dbReference type="GO" id="GO:0072330">
    <property type="term" value="P:monocarboxylic acid biosynthetic process"/>
    <property type="evidence" value="ECO:0007669"/>
    <property type="project" value="UniProtKB-ARBA"/>
</dbReference>
<dbReference type="FunFam" id="3.40.50.980:FF:000001">
    <property type="entry name" value="Non-ribosomal peptide synthetase"/>
    <property type="match status" value="1"/>
</dbReference>
<proteinExistence type="inferred from homology"/>
<evidence type="ECO:0000313" key="6">
    <source>
        <dbReference type="EMBL" id="WTZ10566.1"/>
    </source>
</evidence>
<sequence length="1072" mass="116330">MFFPLGVVDVFPLSFAQQRLWFFNRLEGPSATYNVPVVVRMTGAPDLPALEAALADVVGRHESLRTVFGETDGEPYQRVLPADATGLVLQIMDSDPGQVDKAVRELAERPFDLEVDLPVRVGLFRTAPDEYLLTLVMHHVVCDGWSLTPLLRDLSTAYAARTAGAAPAWEPLPVQYADYTLWQRDLLGDGDDPESTINRQLAYWRDTLADLPEELALPFDRVRPAVASYQGQEIGFELPAAVHASLHDIARQTRSTLFMVVQAAVAALLSRLGAGTDIPLGTAIASRTDKALDDLVGFFINTQVLRTDVSGSPTFRELVERVRENSLDAFTHQDVPFERIVEELNPVRSRAKHPLFQVGLELHGGELSIELEGLQTRVELLKMAVAKFDLSFTLWERTGPDGAPAGLTGTIEYATELFDAATAEAFVERFVRLLDALTADPDRDPATVDILAEQERELLARWNDTASELPDETVTTIFEERAALTPDAVALVSGETRLTYAELNVRINRLAHHLIGLGVKADDLVAVALPRTTDAVVAWLAVGKAGGVYTPIDPQNPAERIRSILADATPAVLVTTDEIAATLGGADTLPVLVTELGRPGGPEHDPTDADRHVPLLLDHAAYVIYTSGSTGRPKGVTVLHRALTNLWSFHKDVTFPAPTCPEDRLRVALSASLAFDTSWEGVLAMIAGHELHLLDELTRRDPARMVAYLKSNGIGQLDVTPSYAQQLLSEGLLSGESAPKTLMLGGEAVGEALWSELREAPHTKVYNYYGPSEFCVEASGCALPEHGSATIGRPVYNSRIFLLDEHLNPVPPGVLGEIYLAGANLGRGYIGRPDVTASRFVANPFGAPGELMYRSGDTARWTNEGFLLFGGRSDDQVKLRGFRIELGEIETCVSADPSVADVAVIVREDTPGDKRLVAYVVAVKGASVDITELRTALAAKLPDYMVPAAFVVLEALPLTRNAKLDRRALPVPDYGSASSGQAPRTKREQDIAGIFAEILKLDSVSLDDNFFELGGHSLLATRLVNRIRTVLGVEVNLLKLFGNPTVAGVVDSLGHQDAGPQVARPQLVRRSS</sequence>
<dbReference type="Gene3D" id="3.30.300.30">
    <property type="match status" value="1"/>
</dbReference>
<dbReference type="Gene3D" id="2.30.38.10">
    <property type="entry name" value="Luciferase, Domain 3"/>
    <property type="match status" value="1"/>
</dbReference>
<dbReference type="CDD" id="cd05930">
    <property type="entry name" value="A_NRPS"/>
    <property type="match status" value="1"/>
</dbReference>
<reference evidence="6" key="1">
    <citation type="submission" date="2022-10" db="EMBL/GenBank/DDBJ databases">
        <title>The complete genomes of actinobacterial strains from the NBC collection.</title>
        <authorList>
            <person name="Joergensen T.S."/>
            <person name="Alvarez Arevalo M."/>
            <person name="Sterndorff E.B."/>
            <person name="Faurdal D."/>
            <person name="Vuksanovic O."/>
            <person name="Mourched A.-S."/>
            <person name="Charusanti P."/>
            <person name="Shaw S."/>
            <person name="Blin K."/>
            <person name="Weber T."/>
        </authorList>
    </citation>
    <scope>NUCLEOTIDE SEQUENCE</scope>
    <source>
        <strain evidence="6">NBC_01393</strain>
    </source>
</reference>
<dbReference type="NCBIfam" id="TIGR01733">
    <property type="entry name" value="AA-adenyl-dom"/>
    <property type="match status" value="1"/>
</dbReference>
<dbReference type="FunFam" id="3.30.559.30:FF:000001">
    <property type="entry name" value="Non-ribosomal peptide synthetase"/>
    <property type="match status" value="1"/>
</dbReference>
<keyword evidence="3" id="KW-0596">Phosphopantetheine</keyword>
<dbReference type="Gene3D" id="3.30.559.30">
    <property type="entry name" value="Nonribosomal peptide synthetase, condensation domain"/>
    <property type="match status" value="1"/>
</dbReference>
<dbReference type="SMART" id="SM00823">
    <property type="entry name" value="PKS_PP"/>
    <property type="match status" value="1"/>
</dbReference>
<feature type="domain" description="Carrier" evidence="5">
    <location>
        <begin position="982"/>
        <end position="1057"/>
    </location>
</feature>
<evidence type="ECO:0000256" key="3">
    <source>
        <dbReference type="ARBA" id="ARBA00022450"/>
    </source>
</evidence>
<dbReference type="InterPro" id="IPR025110">
    <property type="entry name" value="AMP-bd_C"/>
</dbReference>
<dbReference type="PROSITE" id="PS00455">
    <property type="entry name" value="AMP_BINDING"/>
    <property type="match status" value="1"/>
</dbReference>
<protein>
    <submittedName>
        <fullName evidence="6">Amino acid adenylation domain-containing protein</fullName>
    </submittedName>
</protein>
<dbReference type="InterPro" id="IPR000873">
    <property type="entry name" value="AMP-dep_synth/lig_dom"/>
</dbReference>
<dbReference type="SUPFAM" id="SSF47336">
    <property type="entry name" value="ACP-like"/>
    <property type="match status" value="1"/>
</dbReference>
<dbReference type="FunFam" id="1.10.1200.10:FF:000016">
    <property type="entry name" value="Non-ribosomal peptide synthase"/>
    <property type="match status" value="1"/>
</dbReference>
<dbReference type="Pfam" id="PF00668">
    <property type="entry name" value="Condensation"/>
    <property type="match status" value="1"/>
</dbReference>
<dbReference type="AlphaFoldDB" id="A0AAU3HZM6"/>
<dbReference type="InterPro" id="IPR045851">
    <property type="entry name" value="AMP-bd_C_sf"/>
</dbReference>
<organism evidence="6">
    <name type="scientific">Streptomyces sp. NBC_01393</name>
    <dbReference type="NCBI Taxonomy" id="2903851"/>
    <lineage>
        <taxon>Bacteria</taxon>
        <taxon>Bacillati</taxon>
        <taxon>Actinomycetota</taxon>
        <taxon>Actinomycetes</taxon>
        <taxon>Kitasatosporales</taxon>
        <taxon>Streptomycetaceae</taxon>
        <taxon>Streptomyces</taxon>
    </lineage>
</organism>
<dbReference type="Gene3D" id="3.40.50.1820">
    <property type="entry name" value="alpha/beta hydrolase"/>
    <property type="match status" value="1"/>
</dbReference>
<dbReference type="Gene3D" id="3.30.559.10">
    <property type="entry name" value="Chloramphenicol acetyltransferase-like domain"/>
    <property type="match status" value="1"/>
</dbReference>
<dbReference type="GO" id="GO:0005737">
    <property type="term" value="C:cytoplasm"/>
    <property type="evidence" value="ECO:0007669"/>
    <property type="project" value="TreeGrafter"/>
</dbReference>
<keyword evidence="4" id="KW-0597">Phosphoprotein</keyword>
<accession>A0AAU3HZM6</accession>
<dbReference type="Pfam" id="PF00501">
    <property type="entry name" value="AMP-binding"/>
    <property type="match status" value="1"/>
</dbReference>
<comment type="cofactor">
    <cofactor evidence="1">
        <name>pantetheine 4'-phosphate</name>
        <dbReference type="ChEBI" id="CHEBI:47942"/>
    </cofactor>
</comment>
<dbReference type="EMBL" id="CP109546">
    <property type="protein sequence ID" value="WTZ10566.1"/>
    <property type="molecule type" value="Genomic_DNA"/>
</dbReference>
<evidence type="ECO:0000256" key="4">
    <source>
        <dbReference type="ARBA" id="ARBA00022553"/>
    </source>
</evidence>
<dbReference type="PANTHER" id="PTHR45527:SF1">
    <property type="entry name" value="FATTY ACID SYNTHASE"/>
    <property type="match status" value="1"/>
</dbReference>
<dbReference type="Gene3D" id="3.40.50.980">
    <property type="match status" value="2"/>
</dbReference>
<dbReference type="FunFam" id="3.30.300.30:FF:000010">
    <property type="entry name" value="Enterobactin synthetase component F"/>
    <property type="match status" value="1"/>
</dbReference>
<dbReference type="GO" id="GO:0008610">
    <property type="term" value="P:lipid biosynthetic process"/>
    <property type="evidence" value="ECO:0007669"/>
    <property type="project" value="UniProtKB-ARBA"/>
</dbReference>
<dbReference type="InterPro" id="IPR029058">
    <property type="entry name" value="AB_hydrolase_fold"/>
</dbReference>
<dbReference type="Pfam" id="PF00550">
    <property type="entry name" value="PP-binding"/>
    <property type="match status" value="1"/>
</dbReference>
<dbReference type="InterPro" id="IPR023213">
    <property type="entry name" value="CAT-like_dom_sf"/>
</dbReference>
<gene>
    <name evidence="6" type="ORF">OG699_22845</name>
</gene>
<dbReference type="PROSITE" id="PS00012">
    <property type="entry name" value="PHOSPHOPANTETHEINE"/>
    <property type="match status" value="1"/>
</dbReference>
<dbReference type="InterPro" id="IPR010071">
    <property type="entry name" value="AA_adenyl_dom"/>
</dbReference>